<feature type="transmembrane region" description="Helical" evidence="7">
    <location>
        <begin position="235"/>
        <end position="253"/>
    </location>
</feature>
<feature type="transmembrane region" description="Helical" evidence="7">
    <location>
        <begin position="107"/>
        <end position="124"/>
    </location>
</feature>
<dbReference type="GO" id="GO:0015416">
    <property type="term" value="F:ABC-type phosphonate transporter activity"/>
    <property type="evidence" value="ECO:0007669"/>
    <property type="project" value="InterPro"/>
</dbReference>
<dbReference type="PROSITE" id="PS50928">
    <property type="entry name" value="ABC_TM1"/>
    <property type="match status" value="1"/>
</dbReference>
<feature type="domain" description="ABC transmembrane type-1" evidence="8">
    <location>
        <begin position="70"/>
        <end position="253"/>
    </location>
</feature>
<dbReference type="InterPro" id="IPR000515">
    <property type="entry name" value="MetI-like"/>
</dbReference>
<keyword evidence="10" id="KW-1185">Reference proteome</keyword>
<reference evidence="9 10" key="1">
    <citation type="submission" date="2019-11" db="EMBL/GenBank/DDBJ databases">
        <title>Gracilibacillus salitolerans sp. nov., a moderate halophile isolated from a saline soil in northwest China.</title>
        <authorList>
            <person name="Gan L."/>
        </authorList>
    </citation>
    <scope>NUCLEOTIDE SEQUENCE [LARGE SCALE GENOMIC DNA]</scope>
    <source>
        <strain evidence="9 10">SCU50</strain>
    </source>
</reference>
<dbReference type="AlphaFoldDB" id="A0A5Q2TFY1"/>
<feature type="transmembrane region" description="Helical" evidence="7">
    <location>
        <begin position="15"/>
        <end position="33"/>
    </location>
</feature>
<protein>
    <submittedName>
        <fullName evidence="9">Phosphonate ABC transporter, permease protein PhnE</fullName>
    </submittedName>
</protein>
<dbReference type="InterPro" id="IPR035906">
    <property type="entry name" value="MetI-like_sf"/>
</dbReference>
<dbReference type="KEGG" id="grc:GI584_05605"/>
<sequence length="261" mass="28770">MNNHIPLKQGDSKQTIVIMFALLAALIFCVYYLELSFIDMIMGVPNFLAFFFQEFLPPNLGNFSEYIPLVIDTLGYAVIATYISTIVAFVLGILISEHTNKFKPLRVFIRGFITILRNIPFIIWGALLVYIFGIGGIVGVLALILVTVGFLGKSYADSIDEISGDKLEALQANGASYFQILFHGVIPQFVPAWINWTLFAFEINVRASTVLGLVGAGGIGVLIDTNINLFNYGEAMTIITVIVGIILITEYITNSIRSRIA</sequence>
<comment type="similarity">
    <text evidence="7">Belongs to the binding-protein-dependent transport system permease family.</text>
</comment>
<keyword evidence="4 7" id="KW-0812">Transmembrane</keyword>
<proteinExistence type="inferred from homology"/>
<dbReference type="GO" id="GO:0005886">
    <property type="term" value="C:plasma membrane"/>
    <property type="evidence" value="ECO:0007669"/>
    <property type="project" value="UniProtKB-SubCell"/>
</dbReference>
<dbReference type="Pfam" id="PF00528">
    <property type="entry name" value="BPD_transp_1"/>
    <property type="match status" value="1"/>
</dbReference>
<evidence type="ECO:0000256" key="7">
    <source>
        <dbReference type="RuleBase" id="RU363032"/>
    </source>
</evidence>
<keyword evidence="2 7" id="KW-0813">Transport</keyword>
<dbReference type="CDD" id="cd06261">
    <property type="entry name" value="TM_PBP2"/>
    <property type="match status" value="1"/>
</dbReference>
<gene>
    <name evidence="9" type="primary">phnE</name>
    <name evidence="9" type="ORF">GI584_05605</name>
</gene>
<dbReference type="SUPFAM" id="SSF161098">
    <property type="entry name" value="MetI-like"/>
    <property type="match status" value="1"/>
</dbReference>
<comment type="subcellular location">
    <subcellularLocation>
        <location evidence="1 7">Cell membrane</location>
        <topology evidence="1 7">Multi-pass membrane protein</topology>
    </subcellularLocation>
</comment>
<dbReference type="PANTHER" id="PTHR30043">
    <property type="entry name" value="PHOSPHONATES TRANSPORT SYSTEM PERMEASE PROTEIN"/>
    <property type="match status" value="1"/>
</dbReference>
<dbReference type="NCBIfam" id="TIGR01097">
    <property type="entry name" value="PhnE"/>
    <property type="match status" value="1"/>
</dbReference>
<dbReference type="InterPro" id="IPR005769">
    <property type="entry name" value="PhnE/PtxC"/>
</dbReference>
<evidence type="ECO:0000256" key="3">
    <source>
        <dbReference type="ARBA" id="ARBA00022475"/>
    </source>
</evidence>
<feature type="transmembrane region" description="Helical" evidence="7">
    <location>
        <begin position="76"/>
        <end position="95"/>
    </location>
</feature>
<dbReference type="PANTHER" id="PTHR30043:SF1">
    <property type="entry name" value="ABC TRANSPORT SYSTEM PERMEASE PROTEIN P69"/>
    <property type="match status" value="1"/>
</dbReference>
<name>A0A5Q2TFY1_9BACI</name>
<evidence type="ECO:0000256" key="4">
    <source>
        <dbReference type="ARBA" id="ARBA00022692"/>
    </source>
</evidence>
<evidence type="ECO:0000256" key="6">
    <source>
        <dbReference type="ARBA" id="ARBA00023136"/>
    </source>
</evidence>
<evidence type="ECO:0000313" key="10">
    <source>
        <dbReference type="Proteomes" id="UP000339690"/>
    </source>
</evidence>
<evidence type="ECO:0000256" key="2">
    <source>
        <dbReference type="ARBA" id="ARBA00022448"/>
    </source>
</evidence>
<dbReference type="Gene3D" id="1.10.3720.10">
    <property type="entry name" value="MetI-like"/>
    <property type="match status" value="1"/>
</dbReference>
<evidence type="ECO:0000313" key="9">
    <source>
        <dbReference type="EMBL" id="QGH33525.1"/>
    </source>
</evidence>
<keyword evidence="6 7" id="KW-0472">Membrane</keyword>
<dbReference type="Proteomes" id="UP000339690">
    <property type="component" value="Chromosome"/>
</dbReference>
<evidence type="ECO:0000256" key="5">
    <source>
        <dbReference type="ARBA" id="ARBA00022989"/>
    </source>
</evidence>
<accession>A0A5Q2TFY1</accession>
<feature type="transmembrane region" description="Helical" evidence="7">
    <location>
        <begin position="130"/>
        <end position="151"/>
    </location>
</feature>
<evidence type="ECO:0000259" key="8">
    <source>
        <dbReference type="PROSITE" id="PS50928"/>
    </source>
</evidence>
<keyword evidence="5 7" id="KW-1133">Transmembrane helix</keyword>
<organism evidence="9 10">
    <name type="scientific">Gracilibacillus salitolerans</name>
    <dbReference type="NCBI Taxonomy" id="2663022"/>
    <lineage>
        <taxon>Bacteria</taxon>
        <taxon>Bacillati</taxon>
        <taxon>Bacillota</taxon>
        <taxon>Bacilli</taxon>
        <taxon>Bacillales</taxon>
        <taxon>Bacillaceae</taxon>
        <taxon>Gracilibacillus</taxon>
    </lineage>
</organism>
<keyword evidence="3" id="KW-1003">Cell membrane</keyword>
<dbReference type="EMBL" id="CP045915">
    <property type="protein sequence ID" value="QGH33525.1"/>
    <property type="molecule type" value="Genomic_DNA"/>
</dbReference>
<evidence type="ECO:0000256" key="1">
    <source>
        <dbReference type="ARBA" id="ARBA00004651"/>
    </source>
</evidence>
<feature type="transmembrane region" description="Helical" evidence="7">
    <location>
        <begin position="203"/>
        <end position="223"/>
    </location>
</feature>